<dbReference type="OrthoDB" id="940000at2"/>
<dbReference type="Proteomes" id="UP000274271">
    <property type="component" value="Unassembled WGS sequence"/>
</dbReference>
<accession>A0A3P1CYZ6</accession>
<comment type="caution">
    <text evidence="1">The sequence shown here is derived from an EMBL/GenBank/DDBJ whole genome shotgun (WGS) entry which is preliminary data.</text>
</comment>
<name>A0A3P1CYZ6_9BACT</name>
<sequence>MSNPKRLFPGLRKRISRFRLKHTYWTFTDSTGRAGFAVVGSPNGRHPYQRLYLNEHEGIRVQAHLYEGGGAVARRLIPGRGLVVLSEADLPDELANETVRVPNFIDAVISLPITPEAYSLGLPHSAREDVRRARKADYTFEISRDADWTAEFFCRYYRPSMQGRHGDEAYIMPQQEIAALVTGQNAEFVKILSGGICIAAMLAQVEGDNYHFLRLGWLNNDSAYVKQGAIAALYWFLIQRAFQLTCSTVFLGGTPTYLESGVLKFKMKWGAQLCGANLTYGFRRLLLDPAQPVCYRFLQKYSLIAFDSDDSLVVLSSKHPDQVGMPERILSSIKSWYVLRTDRIVQPQEGGKLPSLLNHWYEKIPVSTRYAEI</sequence>
<dbReference type="AlphaFoldDB" id="A0A3P1CYZ6"/>
<dbReference type="GO" id="GO:0016740">
    <property type="term" value="F:transferase activity"/>
    <property type="evidence" value="ECO:0007669"/>
    <property type="project" value="UniProtKB-KW"/>
</dbReference>
<organism evidence="1 2">
    <name type="scientific">Larkinella knui</name>
    <dbReference type="NCBI Taxonomy" id="2025310"/>
    <lineage>
        <taxon>Bacteria</taxon>
        <taxon>Pseudomonadati</taxon>
        <taxon>Bacteroidota</taxon>
        <taxon>Cytophagia</taxon>
        <taxon>Cytophagales</taxon>
        <taxon>Spirosomataceae</taxon>
        <taxon>Larkinella</taxon>
    </lineage>
</organism>
<dbReference type="Gene3D" id="3.40.630.30">
    <property type="match status" value="1"/>
</dbReference>
<protein>
    <submittedName>
        <fullName evidence="1">GNAT family N-acetyltransferase</fullName>
    </submittedName>
</protein>
<dbReference type="EMBL" id="RQJP01000001">
    <property type="protein sequence ID" value="RRB18320.1"/>
    <property type="molecule type" value="Genomic_DNA"/>
</dbReference>
<reference evidence="1 2" key="1">
    <citation type="submission" date="2018-11" db="EMBL/GenBank/DDBJ databases">
        <authorList>
            <person name="Zhou Z."/>
            <person name="Wang G."/>
        </authorList>
    </citation>
    <scope>NUCLEOTIDE SEQUENCE [LARGE SCALE GENOMIC DNA]</scope>
    <source>
        <strain evidence="1 2">KCTC42998</strain>
    </source>
</reference>
<keyword evidence="2" id="KW-1185">Reference proteome</keyword>
<keyword evidence="1" id="KW-0808">Transferase</keyword>
<dbReference type="RefSeq" id="WP_124905802.1">
    <property type="nucleotide sequence ID" value="NZ_RQJP01000001.1"/>
</dbReference>
<evidence type="ECO:0000313" key="2">
    <source>
        <dbReference type="Proteomes" id="UP000274271"/>
    </source>
</evidence>
<dbReference type="InterPro" id="IPR016181">
    <property type="entry name" value="Acyl_CoA_acyltransferase"/>
</dbReference>
<dbReference type="SUPFAM" id="SSF55729">
    <property type="entry name" value="Acyl-CoA N-acyltransferases (Nat)"/>
    <property type="match status" value="1"/>
</dbReference>
<evidence type="ECO:0000313" key="1">
    <source>
        <dbReference type="EMBL" id="RRB18320.1"/>
    </source>
</evidence>
<gene>
    <name evidence="1" type="ORF">EHT87_08635</name>
</gene>
<proteinExistence type="predicted"/>